<dbReference type="UniPathway" id="UPA00392"/>
<dbReference type="PANTHER" id="PTHR36701">
    <property type="entry name" value="EPOXYQUEUOSINE REDUCTASE QUEH"/>
    <property type="match status" value="1"/>
</dbReference>
<dbReference type="HAMAP" id="MF_02089">
    <property type="entry name" value="QueH"/>
    <property type="match status" value="1"/>
</dbReference>
<keyword evidence="6 17" id="KW-0004">4Fe-4S</keyword>
<keyword evidence="7 17" id="KW-0819">tRNA processing</keyword>
<dbReference type="EMBL" id="ACBX02000009">
    <property type="protein sequence ID" value="EFB36230.1"/>
    <property type="molecule type" value="Genomic_DNA"/>
</dbReference>
<proteinExistence type="inferred from homology"/>
<feature type="disulfide bond" description="Redox-active" evidence="17">
    <location>
        <begin position="231"/>
        <end position="233"/>
    </location>
</feature>
<dbReference type="HOGENOM" id="CLU_088177_0_1_10"/>
<comment type="function">
    <text evidence="1 17">Catalyzes the conversion of epoxyqueuosine (oQ) to queuosine (Q), which is a hypermodified base found in the wobble positions of tRNA(Asp), tRNA(Asn), tRNA(His) and tRNA(Tyr).</text>
</comment>
<dbReference type="PaxDb" id="537011-PREVCOP_04276"/>
<keyword evidence="10 17" id="KW-0560">Oxidoreductase</keyword>
<dbReference type="GO" id="GO:0052693">
    <property type="term" value="F:epoxyqueuosine reductase activity"/>
    <property type="evidence" value="ECO:0007669"/>
    <property type="project" value="UniProtKB-UniRule"/>
</dbReference>
<keyword evidence="11 17" id="KW-0408">Iron</keyword>
<comment type="caution">
    <text evidence="18">The sequence shown here is derived from an EMBL/GenBank/DDBJ whole genome shotgun (WGS) entry which is preliminary data.</text>
</comment>
<name>D1PAQ1_9BACT</name>
<dbReference type="AlphaFoldDB" id="D1PAQ1"/>
<comment type="pathway">
    <text evidence="2 17">tRNA modification; tRNA-queuosine biosynthesis.</text>
</comment>
<dbReference type="GO" id="GO:0051539">
    <property type="term" value="F:4 iron, 4 sulfur cluster binding"/>
    <property type="evidence" value="ECO:0007669"/>
    <property type="project" value="UniProtKB-UniRule"/>
</dbReference>
<evidence type="ECO:0000256" key="12">
    <source>
        <dbReference type="ARBA" id="ARBA00023014"/>
    </source>
</evidence>
<keyword evidence="12 17" id="KW-0411">Iron-sulfur</keyword>
<comment type="similarity">
    <text evidence="3 17">Belongs to the QueH family.</text>
</comment>
<evidence type="ECO:0000256" key="4">
    <source>
        <dbReference type="ARBA" id="ARBA00012622"/>
    </source>
</evidence>
<feature type="binding site" evidence="17">
    <location>
        <position position="151"/>
    </location>
    <ligand>
        <name>[4Fe-4S] cluster</name>
        <dbReference type="ChEBI" id="CHEBI:49883"/>
    </ligand>
</feature>
<comment type="catalytic activity">
    <reaction evidence="16 17">
        <text>epoxyqueuosine(34) in tRNA + AH2 = queuosine(34) in tRNA + A + H2O</text>
        <dbReference type="Rhea" id="RHEA:32159"/>
        <dbReference type="Rhea" id="RHEA-COMP:18571"/>
        <dbReference type="Rhea" id="RHEA-COMP:18582"/>
        <dbReference type="ChEBI" id="CHEBI:13193"/>
        <dbReference type="ChEBI" id="CHEBI:15377"/>
        <dbReference type="ChEBI" id="CHEBI:17499"/>
        <dbReference type="ChEBI" id="CHEBI:194431"/>
        <dbReference type="ChEBI" id="CHEBI:194443"/>
        <dbReference type="EC" id="1.17.99.6"/>
    </reaction>
</comment>
<keyword evidence="14 17" id="KW-0676">Redox-active center</keyword>
<dbReference type="GO" id="GO:0046872">
    <property type="term" value="F:metal ion binding"/>
    <property type="evidence" value="ECO:0007669"/>
    <property type="project" value="UniProtKB-KW"/>
</dbReference>
<feature type="binding site" evidence="17">
    <location>
        <position position="70"/>
    </location>
    <ligand>
        <name>[4Fe-4S] cluster</name>
        <dbReference type="ChEBI" id="CHEBI:49883"/>
    </ligand>
</feature>
<dbReference type="GO" id="GO:0008616">
    <property type="term" value="P:tRNA queuosine(34) biosynthetic process"/>
    <property type="evidence" value="ECO:0007669"/>
    <property type="project" value="UniProtKB-UniRule"/>
</dbReference>
<keyword evidence="19" id="KW-1185">Reference proteome</keyword>
<evidence type="ECO:0000256" key="11">
    <source>
        <dbReference type="ARBA" id="ARBA00023004"/>
    </source>
</evidence>
<sequence>MGGVVRLYSICFFEARRKYFTSEVAVHILILHLTLKTMKIPVEEQYKYVKLTLPDGSKAEGQAVLLHACCAPCSAAIVECMLRNGMKPTVYFSNSNIYPQQEYDVRKHELKRFLEAQNVPYVEDEYDHQEWLSVIRGLEDEPERGSRCSVCFQFRLSHAAKYAQEHGFHLLTTTLASSRWKNIRQIDTAGHLAVEAYPDVEWWDMNWRKGGLQNRRGELLRINEFYNQLYCGCEFSMR</sequence>
<evidence type="ECO:0000256" key="13">
    <source>
        <dbReference type="ARBA" id="ARBA00023157"/>
    </source>
</evidence>
<evidence type="ECO:0000256" key="14">
    <source>
        <dbReference type="ARBA" id="ARBA00023284"/>
    </source>
</evidence>
<organism evidence="18 19">
    <name type="scientific">Segatella copri DSM 18205</name>
    <dbReference type="NCBI Taxonomy" id="537011"/>
    <lineage>
        <taxon>Bacteria</taxon>
        <taxon>Pseudomonadati</taxon>
        <taxon>Bacteroidota</taxon>
        <taxon>Bacteroidia</taxon>
        <taxon>Bacteroidales</taxon>
        <taxon>Prevotellaceae</taxon>
        <taxon>Segatella</taxon>
    </lineage>
</organism>
<evidence type="ECO:0000256" key="10">
    <source>
        <dbReference type="ARBA" id="ARBA00023002"/>
    </source>
</evidence>
<keyword evidence="9 17" id="KW-0671">Queuosine biosynthesis</keyword>
<evidence type="ECO:0000256" key="3">
    <source>
        <dbReference type="ARBA" id="ARBA00008207"/>
    </source>
</evidence>
<evidence type="ECO:0000256" key="5">
    <source>
        <dbReference type="ARBA" id="ARBA00016895"/>
    </source>
</evidence>
<evidence type="ECO:0000256" key="1">
    <source>
        <dbReference type="ARBA" id="ARBA00002268"/>
    </source>
</evidence>
<feature type="binding site" evidence="17">
    <location>
        <position position="69"/>
    </location>
    <ligand>
        <name>[4Fe-4S] cluster</name>
        <dbReference type="ChEBI" id="CHEBI:49883"/>
    </ligand>
</feature>
<dbReference type="EC" id="1.17.99.6" evidence="4 17"/>
<dbReference type="Proteomes" id="UP000004477">
    <property type="component" value="Unassembled WGS sequence"/>
</dbReference>
<evidence type="ECO:0000256" key="16">
    <source>
        <dbReference type="ARBA" id="ARBA00047415"/>
    </source>
</evidence>
<dbReference type="PANTHER" id="PTHR36701:SF1">
    <property type="entry name" value="EPOXYQUEUOSINE REDUCTASE QUEH"/>
    <property type="match status" value="1"/>
</dbReference>
<keyword evidence="8 17" id="KW-0479">Metal-binding</keyword>
<evidence type="ECO:0000313" key="19">
    <source>
        <dbReference type="Proteomes" id="UP000004477"/>
    </source>
</evidence>
<evidence type="ECO:0000256" key="8">
    <source>
        <dbReference type="ARBA" id="ARBA00022723"/>
    </source>
</evidence>
<dbReference type="InterPro" id="IPR003828">
    <property type="entry name" value="QueH"/>
</dbReference>
<evidence type="ECO:0000313" key="18">
    <source>
        <dbReference type="EMBL" id="EFB36230.1"/>
    </source>
</evidence>
<dbReference type="Pfam" id="PF02677">
    <property type="entry name" value="QueH"/>
    <property type="match status" value="1"/>
</dbReference>
<gene>
    <name evidence="17" type="primary">queH</name>
    <name evidence="18" type="ORF">PREVCOP_04276</name>
</gene>
<evidence type="ECO:0000256" key="7">
    <source>
        <dbReference type="ARBA" id="ARBA00022694"/>
    </source>
</evidence>
<dbReference type="STRING" id="537011.PREVCOP_04276"/>
<reference evidence="18" key="1">
    <citation type="submission" date="2009-11" db="EMBL/GenBank/DDBJ databases">
        <authorList>
            <person name="Weinstock G."/>
            <person name="Sodergren E."/>
            <person name="Clifton S."/>
            <person name="Fulton L."/>
            <person name="Fulton B."/>
            <person name="Courtney L."/>
            <person name="Fronick C."/>
            <person name="Harrison M."/>
            <person name="Strong C."/>
            <person name="Farmer C."/>
            <person name="Delahaunty K."/>
            <person name="Markovic C."/>
            <person name="Hall O."/>
            <person name="Minx P."/>
            <person name="Tomlinson C."/>
            <person name="Mitreva M."/>
            <person name="Nelson J."/>
            <person name="Hou S."/>
            <person name="Wollam A."/>
            <person name="Pepin K.H."/>
            <person name="Johnson M."/>
            <person name="Bhonagiri V."/>
            <person name="Nash W.E."/>
            <person name="Warren W."/>
            <person name="Chinwalla A."/>
            <person name="Mardis E.R."/>
            <person name="Wilson R.K."/>
        </authorList>
    </citation>
    <scope>NUCLEOTIDE SEQUENCE [LARGE SCALE GENOMIC DNA]</scope>
    <source>
        <strain evidence="18">DSM 18205</strain>
    </source>
</reference>
<evidence type="ECO:0000256" key="9">
    <source>
        <dbReference type="ARBA" id="ARBA00022785"/>
    </source>
</evidence>
<accession>D1PAQ1</accession>
<evidence type="ECO:0000256" key="17">
    <source>
        <dbReference type="HAMAP-Rule" id="MF_02089"/>
    </source>
</evidence>
<keyword evidence="13 17" id="KW-1015">Disulfide bond</keyword>
<evidence type="ECO:0000256" key="2">
    <source>
        <dbReference type="ARBA" id="ARBA00004691"/>
    </source>
</evidence>
<evidence type="ECO:0000256" key="6">
    <source>
        <dbReference type="ARBA" id="ARBA00022485"/>
    </source>
</evidence>
<feature type="binding site" evidence="17">
    <location>
        <position position="148"/>
    </location>
    <ligand>
        <name>[4Fe-4S] cluster</name>
        <dbReference type="ChEBI" id="CHEBI:49883"/>
    </ligand>
</feature>
<evidence type="ECO:0000256" key="15">
    <source>
        <dbReference type="ARBA" id="ARBA00031446"/>
    </source>
</evidence>
<protein>
    <recommendedName>
        <fullName evidence="5 17">Epoxyqueuosine reductase QueH</fullName>
        <ecNumber evidence="4 17">1.17.99.6</ecNumber>
    </recommendedName>
    <alternativeName>
        <fullName evidence="15 17">Queuosine biosynthesis protein QueH</fullName>
    </alternativeName>
</protein>